<dbReference type="EMBL" id="BSOH01000030">
    <property type="protein sequence ID" value="GLR19583.1"/>
    <property type="molecule type" value="Genomic_DNA"/>
</dbReference>
<evidence type="ECO:0000313" key="2">
    <source>
        <dbReference type="EMBL" id="GLR19583.1"/>
    </source>
</evidence>
<reference evidence="2" key="2">
    <citation type="submission" date="2023-01" db="EMBL/GenBank/DDBJ databases">
        <title>Draft genome sequence of Portibacter lacus strain NBRC 108769.</title>
        <authorList>
            <person name="Sun Q."/>
            <person name="Mori K."/>
        </authorList>
    </citation>
    <scope>NUCLEOTIDE SEQUENCE</scope>
    <source>
        <strain evidence="2">NBRC 108769</strain>
    </source>
</reference>
<keyword evidence="3" id="KW-1185">Reference proteome</keyword>
<sequence>MKNSLYLKLLFVFVLYSSTVTFINSQGDPPPPSPPPPPQLATLKNLGLQQLGYGVFSERYDMPATEVSFTMKSDKKSHDVKLGELIRINGVWKVFTYPRFN</sequence>
<feature type="signal peptide" evidence="1">
    <location>
        <begin position="1"/>
        <end position="22"/>
    </location>
</feature>
<gene>
    <name evidence="2" type="ORF">GCM10007940_41990</name>
</gene>
<keyword evidence="1" id="KW-0732">Signal</keyword>
<dbReference type="RefSeq" id="WP_235294925.1">
    <property type="nucleotide sequence ID" value="NZ_BSOH01000030.1"/>
</dbReference>
<accession>A0AA37SSG0</accession>
<reference evidence="2" key="1">
    <citation type="journal article" date="2014" name="Int. J. Syst. Evol. Microbiol.">
        <title>Complete genome sequence of Corynebacterium casei LMG S-19264T (=DSM 44701T), isolated from a smear-ripened cheese.</title>
        <authorList>
            <consortium name="US DOE Joint Genome Institute (JGI-PGF)"/>
            <person name="Walter F."/>
            <person name="Albersmeier A."/>
            <person name="Kalinowski J."/>
            <person name="Ruckert C."/>
        </authorList>
    </citation>
    <scope>NUCLEOTIDE SEQUENCE</scope>
    <source>
        <strain evidence="2">NBRC 108769</strain>
    </source>
</reference>
<protein>
    <submittedName>
        <fullName evidence="2">Uncharacterized protein</fullName>
    </submittedName>
</protein>
<dbReference type="AlphaFoldDB" id="A0AA37SSG0"/>
<feature type="chain" id="PRO_5041298724" evidence="1">
    <location>
        <begin position="23"/>
        <end position="101"/>
    </location>
</feature>
<name>A0AA37SSG0_9BACT</name>
<dbReference type="Proteomes" id="UP001156666">
    <property type="component" value="Unassembled WGS sequence"/>
</dbReference>
<evidence type="ECO:0000313" key="3">
    <source>
        <dbReference type="Proteomes" id="UP001156666"/>
    </source>
</evidence>
<organism evidence="2 3">
    <name type="scientific">Portibacter lacus</name>
    <dbReference type="NCBI Taxonomy" id="1099794"/>
    <lineage>
        <taxon>Bacteria</taxon>
        <taxon>Pseudomonadati</taxon>
        <taxon>Bacteroidota</taxon>
        <taxon>Saprospiria</taxon>
        <taxon>Saprospirales</taxon>
        <taxon>Haliscomenobacteraceae</taxon>
        <taxon>Portibacter</taxon>
    </lineage>
</organism>
<comment type="caution">
    <text evidence="2">The sequence shown here is derived from an EMBL/GenBank/DDBJ whole genome shotgun (WGS) entry which is preliminary data.</text>
</comment>
<evidence type="ECO:0000256" key="1">
    <source>
        <dbReference type="SAM" id="SignalP"/>
    </source>
</evidence>
<proteinExistence type="predicted"/>